<sequence length="173" mass="19435">MSSSSNSNYRNDSNQRRSTFRQGVYCGNCQKEGHYKSEYYQLVGYPIRHTLHGKVKSVNNGSDSKPRVVNMVVRTYGASTSGKDLNDDATVFTKMDNLQNQLNQVIMMLQNSQGVCDPKIMTARRYFFIASIISHFKDVWKIAYGIQSDGLYIITSDSALPSPSLLTPSINTI</sequence>
<feature type="non-terminal residue" evidence="1">
    <location>
        <position position="173"/>
    </location>
</feature>
<name>A0A699IXM4_TANCI</name>
<dbReference type="AlphaFoldDB" id="A0A699IXM4"/>
<proteinExistence type="predicted"/>
<dbReference type="GO" id="GO:0016301">
    <property type="term" value="F:kinase activity"/>
    <property type="evidence" value="ECO:0007669"/>
    <property type="project" value="UniProtKB-KW"/>
</dbReference>
<keyword evidence="1" id="KW-0418">Kinase</keyword>
<organism evidence="1">
    <name type="scientific">Tanacetum cinerariifolium</name>
    <name type="common">Dalmatian daisy</name>
    <name type="synonym">Chrysanthemum cinerariifolium</name>
    <dbReference type="NCBI Taxonomy" id="118510"/>
    <lineage>
        <taxon>Eukaryota</taxon>
        <taxon>Viridiplantae</taxon>
        <taxon>Streptophyta</taxon>
        <taxon>Embryophyta</taxon>
        <taxon>Tracheophyta</taxon>
        <taxon>Spermatophyta</taxon>
        <taxon>Magnoliopsida</taxon>
        <taxon>eudicotyledons</taxon>
        <taxon>Gunneridae</taxon>
        <taxon>Pentapetalae</taxon>
        <taxon>asterids</taxon>
        <taxon>campanulids</taxon>
        <taxon>Asterales</taxon>
        <taxon>Asteraceae</taxon>
        <taxon>Asteroideae</taxon>
        <taxon>Anthemideae</taxon>
        <taxon>Anthemidinae</taxon>
        <taxon>Tanacetum</taxon>
    </lineage>
</organism>
<keyword evidence="1" id="KW-0675">Receptor</keyword>
<gene>
    <name evidence="1" type="ORF">Tci_566267</name>
</gene>
<protein>
    <submittedName>
        <fullName evidence="1">Cysteine-rich RLK (Receptor-like protein kinase) 8</fullName>
    </submittedName>
</protein>
<evidence type="ECO:0000313" key="1">
    <source>
        <dbReference type="EMBL" id="GEZ94294.1"/>
    </source>
</evidence>
<accession>A0A699IXM4</accession>
<keyword evidence="1" id="KW-0808">Transferase</keyword>
<dbReference type="EMBL" id="BKCJ010345475">
    <property type="protein sequence ID" value="GEZ94294.1"/>
    <property type="molecule type" value="Genomic_DNA"/>
</dbReference>
<reference evidence="1" key="1">
    <citation type="journal article" date="2019" name="Sci. Rep.">
        <title>Draft genome of Tanacetum cinerariifolium, the natural source of mosquito coil.</title>
        <authorList>
            <person name="Yamashiro T."/>
            <person name="Shiraishi A."/>
            <person name="Satake H."/>
            <person name="Nakayama K."/>
        </authorList>
    </citation>
    <scope>NUCLEOTIDE SEQUENCE</scope>
</reference>
<comment type="caution">
    <text evidence="1">The sequence shown here is derived from an EMBL/GenBank/DDBJ whole genome shotgun (WGS) entry which is preliminary data.</text>
</comment>